<feature type="region of interest" description="Disordered" evidence="2">
    <location>
        <begin position="448"/>
        <end position="490"/>
    </location>
</feature>
<dbReference type="InterPro" id="IPR004507">
    <property type="entry name" value="UbiX-like"/>
</dbReference>
<dbReference type="GO" id="GO:0006351">
    <property type="term" value="P:DNA-templated transcription"/>
    <property type="evidence" value="ECO:0007669"/>
    <property type="project" value="InterPro"/>
</dbReference>
<dbReference type="GeneID" id="85452931"/>
<dbReference type="InterPro" id="IPR007219">
    <property type="entry name" value="XnlR_reg_dom"/>
</dbReference>
<protein>
    <submittedName>
        <fullName evidence="4">Fungal-specific transcription factor</fullName>
    </submittedName>
</protein>
<dbReference type="RefSeq" id="XP_060434281.1">
    <property type="nucleotide sequence ID" value="XM_060568405.1"/>
</dbReference>
<dbReference type="GO" id="GO:0016831">
    <property type="term" value="F:carboxy-lyase activity"/>
    <property type="evidence" value="ECO:0007669"/>
    <property type="project" value="TreeGrafter"/>
</dbReference>
<dbReference type="AlphaFoldDB" id="A0AAJ0AX19"/>
<proteinExistence type="predicted"/>
<accession>A0AAJ0AX19</accession>
<dbReference type="CDD" id="cd12148">
    <property type="entry name" value="fungal_TF_MHR"/>
    <property type="match status" value="1"/>
</dbReference>
<keyword evidence="5" id="KW-1185">Reference proteome</keyword>
<evidence type="ECO:0000313" key="5">
    <source>
        <dbReference type="Proteomes" id="UP001224890"/>
    </source>
</evidence>
<dbReference type="PANTHER" id="PTHR43374:SF1">
    <property type="entry name" value="FLAVIN PRENYLTRANSFERASE PAD1, MITOCHONDRIAL"/>
    <property type="match status" value="1"/>
</dbReference>
<dbReference type="Proteomes" id="UP001224890">
    <property type="component" value="Unassembled WGS sequence"/>
</dbReference>
<feature type="domain" description="Xylanolytic transcriptional activator regulatory" evidence="3">
    <location>
        <begin position="169"/>
        <end position="242"/>
    </location>
</feature>
<evidence type="ECO:0000256" key="1">
    <source>
        <dbReference type="ARBA" id="ARBA00023242"/>
    </source>
</evidence>
<feature type="compositionally biased region" description="Polar residues" evidence="2">
    <location>
        <begin position="450"/>
        <end position="462"/>
    </location>
</feature>
<comment type="caution">
    <text evidence="4">The sequence shown here is derived from an EMBL/GenBank/DDBJ whole genome shotgun (WGS) entry which is preliminary data.</text>
</comment>
<dbReference type="GO" id="GO:0008270">
    <property type="term" value="F:zinc ion binding"/>
    <property type="evidence" value="ECO:0007669"/>
    <property type="project" value="InterPro"/>
</dbReference>
<dbReference type="SMART" id="SM00906">
    <property type="entry name" value="Fungal_trans"/>
    <property type="match status" value="1"/>
</dbReference>
<sequence>MVRRRSFRSREDPARQSAFETGILPLLGVSEEANTSVSSCQSLPSDQDIVRLFELFRRRVHPFHVITYNLDAIEQRICRLINARRGPNFGSESLEDPRWLSLLHAILAAGAQFSDMNLQDRLAMSQRHTKQSFDLLRSTDYLAAPSKEAVQTLLLLGNVLQNDMKPQAAWVLGGTTIRLAQCLGLHTKTAHPTKSPLPDEEAKHLRLAIVWQDALLALAFGRPPGSYELDCEGDLPQLSESVEGPGLSYLQAMSWLCHVTLRHLSFHFQSSLRPVSVLDSIRSIEACLSPHLIDPTRSAAIPQIQEHYAFELHRHFVVATLCRPLVARSGSTGLSEYDRSNVLEHFRESLKRSVRAYVRLRSIAGHARRSWAFIHNGLTSVLLLSLMRETRYLAETRTLQDELIASFSEGEADSALFTESGTNGQLSDTLQKALKALQTLRALTERDISSRGSTLENNSQAIATPGHLPAVGERPATGQDNAFRVSEQTE</sequence>
<keyword evidence="1" id="KW-0539">Nucleus</keyword>
<gene>
    <name evidence="4" type="ORF">BDP55DRAFT_543407</name>
</gene>
<dbReference type="Pfam" id="PF04082">
    <property type="entry name" value="Fungal_trans"/>
    <property type="match status" value="1"/>
</dbReference>
<name>A0AAJ0AX19_9PEZI</name>
<dbReference type="PANTHER" id="PTHR43374">
    <property type="entry name" value="FLAVIN PRENYLTRANSFERASE"/>
    <property type="match status" value="1"/>
</dbReference>
<reference evidence="4" key="1">
    <citation type="submission" date="2021-06" db="EMBL/GenBank/DDBJ databases">
        <title>Comparative genomics, transcriptomics and evolutionary studies reveal genomic signatures of adaptation to plant cell wall in hemibiotrophic fungi.</title>
        <authorList>
            <consortium name="DOE Joint Genome Institute"/>
            <person name="Baroncelli R."/>
            <person name="Diaz J.F."/>
            <person name="Benocci T."/>
            <person name="Peng M."/>
            <person name="Battaglia E."/>
            <person name="Haridas S."/>
            <person name="Andreopoulos W."/>
            <person name="Labutti K."/>
            <person name="Pangilinan J."/>
            <person name="Floch G.L."/>
            <person name="Makela M.R."/>
            <person name="Henrissat B."/>
            <person name="Grigoriev I.V."/>
            <person name="Crouch J.A."/>
            <person name="De Vries R.P."/>
            <person name="Sukno S.A."/>
            <person name="Thon M.R."/>
        </authorList>
    </citation>
    <scope>NUCLEOTIDE SEQUENCE</scope>
    <source>
        <strain evidence="4">CBS 193.32</strain>
    </source>
</reference>
<dbReference type="GO" id="GO:0003677">
    <property type="term" value="F:DNA binding"/>
    <property type="evidence" value="ECO:0007669"/>
    <property type="project" value="InterPro"/>
</dbReference>
<evidence type="ECO:0000256" key="2">
    <source>
        <dbReference type="SAM" id="MobiDB-lite"/>
    </source>
</evidence>
<organism evidence="4 5">
    <name type="scientific">Colletotrichum godetiae</name>
    <dbReference type="NCBI Taxonomy" id="1209918"/>
    <lineage>
        <taxon>Eukaryota</taxon>
        <taxon>Fungi</taxon>
        <taxon>Dikarya</taxon>
        <taxon>Ascomycota</taxon>
        <taxon>Pezizomycotina</taxon>
        <taxon>Sordariomycetes</taxon>
        <taxon>Hypocreomycetidae</taxon>
        <taxon>Glomerellales</taxon>
        <taxon>Glomerellaceae</taxon>
        <taxon>Colletotrichum</taxon>
        <taxon>Colletotrichum acutatum species complex</taxon>
    </lineage>
</organism>
<evidence type="ECO:0000313" key="4">
    <source>
        <dbReference type="EMBL" id="KAK1690586.1"/>
    </source>
</evidence>
<dbReference type="EMBL" id="JAHMHR010000005">
    <property type="protein sequence ID" value="KAK1690586.1"/>
    <property type="molecule type" value="Genomic_DNA"/>
</dbReference>
<evidence type="ECO:0000259" key="3">
    <source>
        <dbReference type="SMART" id="SM00906"/>
    </source>
</evidence>